<dbReference type="SUPFAM" id="SSF69118">
    <property type="entry name" value="AhpD-like"/>
    <property type="match status" value="1"/>
</dbReference>
<dbReference type="EMBL" id="JAUSUX010000023">
    <property type="protein sequence ID" value="MDQ0287301.1"/>
    <property type="molecule type" value="Genomic_DNA"/>
</dbReference>
<sequence>MARLKYIEEEEAKDPRIKEAYQRMIAKRGKVTNIYKIMAYKPEILRTIGPFVAAVQAPDEVDARLKEKIILKASRVNGSVYCSHAHVQIMRKMEMTDEEIAAVDHLDSPLLTEAEKVALEYTEKLSRDANGVSDELFARMQQFYSDSQIVEITCLICLYSMINRFNEAMKLDLEDY</sequence>
<keyword evidence="3" id="KW-1185">Reference proteome</keyword>
<dbReference type="GO" id="GO:0004601">
    <property type="term" value="F:peroxidase activity"/>
    <property type="evidence" value="ECO:0007669"/>
    <property type="project" value="UniProtKB-KW"/>
</dbReference>
<organism evidence="2 3">
    <name type="scientific">Desulfofundulus luciae</name>
    <dbReference type="NCBI Taxonomy" id="74702"/>
    <lineage>
        <taxon>Bacteria</taxon>
        <taxon>Bacillati</taxon>
        <taxon>Bacillota</taxon>
        <taxon>Clostridia</taxon>
        <taxon>Eubacteriales</taxon>
        <taxon>Peptococcaceae</taxon>
        <taxon>Desulfofundulus</taxon>
    </lineage>
</organism>
<dbReference type="RefSeq" id="WP_307403166.1">
    <property type="nucleotide sequence ID" value="NZ_JAUSUX010000023.1"/>
</dbReference>
<proteinExistence type="predicted"/>
<dbReference type="InterPro" id="IPR029032">
    <property type="entry name" value="AhpD-like"/>
</dbReference>
<evidence type="ECO:0000313" key="2">
    <source>
        <dbReference type="EMBL" id="MDQ0287301.1"/>
    </source>
</evidence>
<dbReference type="PANTHER" id="PTHR34846">
    <property type="entry name" value="4-CARBOXYMUCONOLACTONE DECARBOXYLASE FAMILY PROTEIN (AFU_ORTHOLOGUE AFUA_6G11590)"/>
    <property type="match status" value="1"/>
</dbReference>
<evidence type="ECO:0000259" key="1">
    <source>
        <dbReference type="Pfam" id="PF02627"/>
    </source>
</evidence>
<feature type="domain" description="Carboxymuconolactone decarboxylase-like" evidence="1">
    <location>
        <begin position="42"/>
        <end position="123"/>
    </location>
</feature>
<reference evidence="2 3" key="1">
    <citation type="submission" date="2023-07" db="EMBL/GenBank/DDBJ databases">
        <title>Genomic Encyclopedia of Type Strains, Phase IV (KMG-IV): sequencing the most valuable type-strain genomes for metagenomic binning, comparative biology and taxonomic classification.</title>
        <authorList>
            <person name="Goeker M."/>
        </authorList>
    </citation>
    <scope>NUCLEOTIDE SEQUENCE [LARGE SCALE GENOMIC DNA]</scope>
    <source>
        <strain evidence="2 3">DSM 12396</strain>
    </source>
</reference>
<comment type="caution">
    <text evidence="2">The sequence shown here is derived from an EMBL/GenBank/DDBJ whole genome shotgun (WGS) entry which is preliminary data.</text>
</comment>
<dbReference type="Gene3D" id="1.20.1290.10">
    <property type="entry name" value="AhpD-like"/>
    <property type="match status" value="1"/>
</dbReference>
<keyword evidence="2" id="KW-0560">Oxidoreductase</keyword>
<name>A0ABU0B5U4_9FIRM</name>
<dbReference type="PANTHER" id="PTHR34846:SF5">
    <property type="entry name" value="CARBOXYMUCONOLACTONE DECARBOXYLASE-LIKE DOMAIN-CONTAINING PROTEIN"/>
    <property type="match status" value="1"/>
</dbReference>
<dbReference type="InterPro" id="IPR003779">
    <property type="entry name" value="CMD-like"/>
</dbReference>
<evidence type="ECO:0000313" key="3">
    <source>
        <dbReference type="Proteomes" id="UP001225644"/>
    </source>
</evidence>
<keyword evidence="2" id="KW-0575">Peroxidase</keyword>
<accession>A0ABU0B5U4</accession>
<protein>
    <submittedName>
        <fullName evidence="2">Peroxidase-related enzyme</fullName>
    </submittedName>
</protein>
<dbReference type="Proteomes" id="UP001225644">
    <property type="component" value="Unassembled WGS sequence"/>
</dbReference>
<gene>
    <name evidence="2" type="ORF">J2Z49_002422</name>
</gene>
<dbReference type="Pfam" id="PF02627">
    <property type="entry name" value="CMD"/>
    <property type="match status" value="1"/>
</dbReference>